<proteinExistence type="predicted"/>
<evidence type="ECO:0000256" key="2">
    <source>
        <dbReference type="SAM" id="Phobius"/>
    </source>
</evidence>
<dbReference type="AlphaFoldDB" id="A0AAE3XDB2"/>
<gene>
    <name evidence="4" type="ORF">J2Y00_002395</name>
</gene>
<keyword evidence="2" id="KW-0812">Transmembrane</keyword>
<dbReference type="GO" id="GO:0009103">
    <property type="term" value="P:lipopolysaccharide biosynthetic process"/>
    <property type="evidence" value="ECO:0007669"/>
    <property type="project" value="TreeGrafter"/>
</dbReference>
<feature type="region of interest" description="Disordered" evidence="1">
    <location>
        <begin position="1"/>
        <end position="20"/>
    </location>
</feature>
<organism evidence="4 5">
    <name type="scientific">Deinococcus soli</name>
    <name type="common">ex Cha et al. 2016</name>
    <dbReference type="NCBI Taxonomy" id="1309411"/>
    <lineage>
        <taxon>Bacteria</taxon>
        <taxon>Thermotogati</taxon>
        <taxon>Deinococcota</taxon>
        <taxon>Deinococci</taxon>
        <taxon>Deinococcales</taxon>
        <taxon>Deinococcaceae</taxon>
        <taxon>Deinococcus</taxon>
    </lineage>
</organism>
<feature type="transmembrane region" description="Helical" evidence="2">
    <location>
        <begin position="179"/>
        <end position="199"/>
    </location>
</feature>
<dbReference type="RefSeq" id="WP_309853409.1">
    <property type="nucleotide sequence ID" value="NZ_JAVDQJ010000004.1"/>
</dbReference>
<evidence type="ECO:0000256" key="1">
    <source>
        <dbReference type="SAM" id="MobiDB-lite"/>
    </source>
</evidence>
<dbReference type="PANTHER" id="PTHR23028">
    <property type="entry name" value="ACETYLTRANSFERASE"/>
    <property type="match status" value="1"/>
</dbReference>
<name>A0AAE3XDB2_9DEIO</name>
<keyword evidence="2" id="KW-0472">Membrane</keyword>
<dbReference type="GO" id="GO:0016747">
    <property type="term" value="F:acyltransferase activity, transferring groups other than amino-acyl groups"/>
    <property type="evidence" value="ECO:0007669"/>
    <property type="project" value="InterPro"/>
</dbReference>
<dbReference type="Pfam" id="PF01757">
    <property type="entry name" value="Acyl_transf_3"/>
    <property type="match status" value="1"/>
</dbReference>
<feature type="domain" description="Acyltransferase 3" evidence="3">
    <location>
        <begin position="36"/>
        <end position="338"/>
    </location>
</feature>
<evidence type="ECO:0000259" key="3">
    <source>
        <dbReference type="Pfam" id="PF01757"/>
    </source>
</evidence>
<feature type="compositionally biased region" description="Basic residues" evidence="1">
    <location>
        <begin position="1"/>
        <end position="11"/>
    </location>
</feature>
<feature type="transmembrane region" description="Helical" evidence="2">
    <location>
        <begin position="243"/>
        <end position="261"/>
    </location>
</feature>
<sequence>MRRRRGRKKQTRGGPAGAMMHVDAPLMTPPELDRIDALDGLRGVLAGAVVLSHTATLTYLPPSVHVPSPLEYLGWHLGAPAVDVFFVLSGYVVTRAFDTRRGPYLTFLWRRARRLLPLAWLAAALGLLVIRPLAALPHAGLDLGILAQLRQPLTAQNLTGLWTLGLNGSFRASVINPPLWTLGTELFASALTPLLLTLVRRWRWAALIAVGLTCFIFGYGLYFPALLLPMFMLGALLHAHPVTLPRGTAVLTGVAGAALLLSRTVLGDQPDEFRYLTAFGAAGVILAARQLTPRVLTSRAALWLGTRSYALYATHFAGLLAGAALLPQAPVLGAAVIGWPLSLLLAHGAHVLTARVSGVRVPDQSRITYRTAEGAAPSRGRMN</sequence>
<dbReference type="InterPro" id="IPR002656">
    <property type="entry name" value="Acyl_transf_3_dom"/>
</dbReference>
<dbReference type="EMBL" id="JAVDQK010000005">
    <property type="protein sequence ID" value="MDR6218798.1"/>
    <property type="molecule type" value="Genomic_DNA"/>
</dbReference>
<keyword evidence="2" id="KW-1133">Transmembrane helix</keyword>
<feature type="transmembrane region" description="Helical" evidence="2">
    <location>
        <begin position="115"/>
        <end position="134"/>
    </location>
</feature>
<dbReference type="InterPro" id="IPR050879">
    <property type="entry name" value="Acyltransferase_3"/>
</dbReference>
<dbReference type="GO" id="GO:0016020">
    <property type="term" value="C:membrane"/>
    <property type="evidence" value="ECO:0007669"/>
    <property type="project" value="TreeGrafter"/>
</dbReference>
<reference evidence="4" key="1">
    <citation type="submission" date="2023-07" db="EMBL/GenBank/DDBJ databases">
        <title>Sorghum-associated microbial communities from plants grown in Nebraska, USA.</title>
        <authorList>
            <person name="Schachtman D."/>
        </authorList>
    </citation>
    <scope>NUCLEOTIDE SEQUENCE</scope>
    <source>
        <strain evidence="4">BE330</strain>
    </source>
</reference>
<comment type="caution">
    <text evidence="4">The sequence shown here is derived from an EMBL/GenBank/DDBJ whole genome shotgun (WGS) entry which is preliminary data.</text>
</comment>
<feature type="transmembrane region" description="Helical" evidence="2">
    <location>
        <begin position="312"/>
        <end position="337"/>
    </location>
</feature>
<dbReference type="Proteomes" id="UP001185331">
    <property type="component" value="Unassembled WGS sequence"/>
</dbReference>
<feature type="transmembrane region" description="Helical" evidence="2">
    <location>
        <begin position="72"/>
        <end position="94"/>
    </location>
</feature>
<accession>A0AAE3XDB2</accession>
<evidence type="ECO:0000313" key="4">
    <source>
        <dbReference type="EMBL" id="MDR6218798.1"/>
    </source>
</evidence>
<feature type="transmembrane region" description="Helical" evidence="2">
    <location>
        <begin position="41"/>
        <end position="60"/>
    </location>
</feature>
<protein>
    <submittedName>
        <fullName evidence="4">Peptidoglycan/LPS O-acetylase OafA/YrhL</fullName>
    </submittedName>
</protein>
<feature type="transmembrane region" description="Helical" evidence="2">
    <location>
        <begin position="206"/>
        <end position="231"/>
    </location>
</feature>
<dbReference type="PANTHER" id="PTHR23028:SF53">
    <property type="entry name" value="ACYL_TRANSF_3 DOMAIN-CONTAINING PROTEIN"/>
    <property type="match status" value="1"/>
</dbReference>
<evidence type="ECO:0000313" key="5">
    <source>
        <dbReference type="Proteomes" id="UP001185331"/>
    </source>
</evidence>